<organism evidence="1 2">
    <name type="scientific">Paenibacillus filicis</name>
    <dbReference type="NCBI Taxonomy" id="669464"/>
    <lineage>
        <taxon>Bacteria</taxon>
        <taxon>Bacillati</taxon>
        <taxon>Bacillota</taxon>
        <taxon>Bacilli</taxon>
        <taxon>Bacillales</taxon>
        <taxon>Paenibacillaceae</taxon>
        <taxon>Paenibacillus</taxon>
    </lineage>
</organism>
<keyword evidence="2" id="KW-1185">Reference proteome</keyword>
<name>A0ABU9DVS7_9BACL</name>
<proteinExistence type="predicted"/>
<evidence type="ECO:0000313" key="1">
    <source>
        <dbReference type="EMBL" id="MEK8132968.1"/>
    </source>
</evidence>
<sequence>MKAHVFVDDGVGLNEEQAGLLSGYESYITFEVPLVVNFDDLTELSNNLDLKQGVDYIFGCSNIKFINFFMLKLAKEAGRQNMSARFINLEHAPIDVYSFVYDDSNEQWLLVR</sequence>
<dbReference type="Proteomes" id="UP001469365">
    <property type="component" value="Unassembled WGS sequence"/>
</dbReference>
<dbReference type="RefSeq" id="WP_341420098.1">
    <property type="nucleotide sequence ID" value="NZ_JBBPCC010000039.1"/>
</dbReference>
<accession>A0ABU9DVS7</accession>
<dbReference type="EMBL" id="JBBPCC010000039">
    <property type="protein sequence ID" value="MEK8132968.1"/>
    <property type="molecule type" value="Genomic_DNA"/>
</dbReference>
<protein>
    <submittedName>
        <fullName evidence="1">Uncharacterized protein</fullName>
    </submittedName>
</protein>
<evidence type="ECO:0000313" key="2">
    <source>
        <dbReference type="Proteomes" id="UP001469365"/>
    </source>
</evidence>
<reference evidence="1 2" key="1">
    <citation type="submission" date="2024-04" db="EMBL/GenBank/DDBJ databases">
        <title>draft genome sequnece of Paenibacillus filicis.</title>
        <authorList>
            <person name="Kim D.-U."/>
        </authorList>
    </citation>
    <scope>NUCLEOTIDE SEQUENCE [LARGE SCALE GENOMIC DNA]</scope>
    <source>
        <strain evidence="1 2">KACC14197</strain>
    </source>
</reference>
<gene>
    <name evidence="1" type="ORF">WMW72_34325</name>
</gene>
<comment type="caution">
    <text evidence="1">The sequence shown here is derived from an EMBL/GenBank/DDBJ whole genome shotgun (WGS) entry which is preliminary data.</text>
</comment>